<evidence type="ECO:0000256" key="2">
    <source>
        <dbReference type="ARBA" id="ARBA00022679"/>
    </source>
</evidence>
<evidence type="ECO:0000313" key="7">
    <source>
        <dbReference type="Proteomes" id="UP001612415"/>
    </source>
</evidence>
<evidence type="ECO:0000259" key="5">
    <source>
        <dbReference type="Pfam" id="PF13649"/>
    </source>
</evidence>
<dbReference type="GO" id="GO:0061542">
    <property type="term" value="F:3-demethylubiquinol 3-O-methyltransferase activity"/>
    <property type="evidence" value="ECO:0007669"/>
    <property type="project" value="UniProtKB-EC"/>
</dbReference>
<sequence>MTTDAPQQTAHRPSEHQPSAFVPGGPDGTTSGSGSPSASGSPSGKDAAPGGEGSSAYGESLADIYDSLYPATGPEVDSMIAFLQELRPAPASLLELGVGTGRLAIPLAEHGYRVHGVDASPAMLAKLHENDSTGGVTTSVGDFSELAVEERYDLVLTALNTFFMLPTQEQQINCLRGIHDALADDGVAVFETYNPQVYHRLTEATTRVGHLAPDALLLDTIQVNRSLQSVLVVHTIMGPRGLRKVPEVSRYAWPAEFDAMARLAGLRVTGRWSDWDRGPVTDQAEKHVYVVERQTV</sequence>
<dbReference type="CDD" id="cd02440">
    <property type="entry name" value="AdoMet_MTases"/>
    <property type="match status" value="1"/>
</dbReference>
<dbReference type="InterPro" id="IPR041698">
    <property type="entry name" value="Methyltransf_25"/>
</dbReference>
<comment type="caution">
    <text evidence="6">The sequence shown here is derived from an EMBL/GenBank/DDBJ whole genome shotgun (WGS) entry which is preliminary data.</text>
</comment>
<dbReference type="EMBL" id="JBITDC010000011">
    <property type="protein sequence ID" value="MFI5678370.1"/>
    <property type="molecule type" value="Genomic_DNA"/>
</dbReference>
<evidence type="ECO:0000256" key="4">
    <source>
        <dbReference type="SAM" id="MobiDB-lite"/>
    </source>
</evidence>
<feature type="region of interest" description="Disordered" evidence="4">
    <location>
        <begin position="1"/>
        <end position="55"/>
    </location>
</feature>
<feature type="compositionally biased region" description="Polar residues" evidence="4">
    <location>
        <begin position="1"/>
        <end position="11"/>
    </location>
</feature>
<dbReference type="SUPFAM" id="SSF53335">
    <property type="entry name" value="S-adenosyl-L-methionine-dependent methyltransferases"/>
    <property type="match status" value="1"/>
</dbReference>
<evidence type="ECO:0000256" key="1">
    <source>
        <dbReference type="ARBA" id="ARBA00022603"/>
    </source>
</evidence>
<keyword evidence="1 6" id="KW-0489">Methyltransferase</keyword>
<dbReference type="InterPro" id="IPR029063">
    <property type="entry name" value="SAM-dependent_MTases_sf"/>
</dbReference>
<proteinExistence type="predicted"/>
<accession>A0ABW7Y8C5</accession>
<keyword evidence="3" id="KW-0949">S-adenosyl-L-methionine</keyword>
<feature type="compositionally biased region" description="Low complexity" evidence="4">
    <location>
        <begin position="28"/>
        <end position="49"/>
    </location>
</feature>
<keyword evidence="2 6" id="KW-0808">Transferase</keyword>
<evidence type="ECO:0000313" key="6">
    <source>
        <dbReference type="EMBL" id="MFI5678370.1"/>
    </source>
</evidence>
<dbReference type="EC" id="2.1.1.64" evidence="6"/>
<dbReference type="EC" id="2.1.1.222" evidence="6"/>
<protein>
    <submittedName>
        <fullName evidence="6">Class I SAM-dependent methyltransferase</fullName>
        <ecNumber evidence="6">2.1.1.222</ecNumber>
        <ecNumber evidence="6">2.1.1.64</ecNumber>
    </submittedName>
</protein>
<gene>
    <name evidence="6" type="ORF">ACIA8P_27540</name>
</gene>
<reference evidence="6 7" key="1">
    <citation type="submission" date="2024-10" db="EMBL/GenBank/DDBJ databases">
        <title>The Natural Products Discovery Center: Release of the First 8490 Sequenced Strains for Exploring Actinobacteria Biosynthetic Diversity.</title>
        <authorList>
            <person name="Kalkreuter E."/>
            <person name="Kautsar S.A."/>
            <person name="Yang D."/>
            <person name="Bader C.D."/>
            <person name="Teijaro C.N."/>
            <person name="Fluegel L."/>
            <person name="Davis C.M."/>
            <person name="Simpson J.R."/>
            <person name="Lauterbach L."/>
            <person name="Steele A.D."/>
            <person name="Gui C."/>
            <person name="Meng S."/>
            <person name="Li G."/>
            <person name="Viehrig K."/>
            <person name="Ye F."/>
            <person name="Su P."/>
            <person name="Kiefer A.F."/>
            <person name="Nichols A."/>
            <person name="Cepeda A.J."/>
            <person name="Yan W."/>
            <person name="Fan B."/>
            <person name="Jiang Y."/>
            <person name="Adhikari A."/>
            <person name="Zheng C.-J."/>
            <person name="Schuster L."/>
            <person name="Cowan T.M."/>
            <person name="Smanski M.J."/>
            <person name="Chevrette M.G."/>
            <person name="De Carvalho L.P.S."/>
            <person name="Shen B."/>
        </authorList>
    </citation>
    <scope>NUCLEOTIDE SEQUENCE [LARGE SCALE GENOMIC DNA]</scope>
    <source>
        <strain evidence="6 7">NPDC051599</strain>
    </source>
</reference>
<dbReference type="Gene3D" id="3.40.50.150">
    <property type="entry name" value="Vaccinia Virus protein VP39"/>
    <property type="match status" value="1"/>
</dbReference>
<evidence type="ECO:0000256" key="3">
    <source>
        <dbReference type="ARBA" id="ARBA00022691"/>
    </source>
</evidence>
<organism evidence="6 7">
    <name type="scientific">Streptomyces cellulosae</name>
    <dbReference type="NCBI Taxonomy" id="1968"/>
    <lineage>
        <taxon>Bacteria</taxon>
        <taxon>Bacillati</taxon>
        <taxon>Actinomycetota</taxon>
        <taxon>Actinomycetes</taxon>
        <taxon>Kitasatosporales</taxon>
        <taxon>Streptomycetaceae</taxon>
        <taxon>Streptomyces</taxon>
    </lineage>
</organism>
<dbReference type="RefSeq" id="WP_398658926.1">
    <property type="nucleotide sequence ID" value="NZ_JBITDC010000011.1"/>
</dbReference>
<dbReference type="Proteomes" id="UP001612415">
    <property type="component" value="Unassembled WGS sequence"/>
</dbReference>
<dbReference type="PANTHER" id="PTHR43464:SF19">
    <property type="entry name" value="UBIQUINONE BIOSYNTHESIS O-METHYLTRANSFERASE, MITOCHONDRIAL"/>
    <property type="match status" value="1"/>
</dbReference>
<dbReference type="PANTHER" id="PTHR43464">
    <property type="entry name" value="METHYLTRANSFERASE"/>
    <property type="match status" value="1"/>
</dbReference>
<name>A0ABW7Y8C5_STRCE</name>
<dbReference type="Pfam" id="PF13649">
    <property type="entry name" value="Methyltransf_25"/>
    <property type="match status" value="1"/>
</dbReference>
<dbReference type="GO" id="GO:0032259">
    <property type="term" value="P:methylation"/>
    <property type="evidence" value="ECO:0007669"/>
    <property type="project" value="UniProtKB-KW"/>
</dbReference>
<keyword evidence="7" id="KW-1185">Reference proteome</keyword>
<feature type="domain" description="Methyltransferase" evidence="5">
    <location>
        <begin position="94"/>
        <end position="186"/>
    </location>
</feature>
<dbReference type="GO" id="GO:0102208">
    <property type="term" value="F:2-polyprenyl-6-hydroxyphenol methylase activity"/>
    <property type="evidence" value="ECO:0007669"/>
    <property type="project" value="UniProtKB-EC"/>
</dbReference>